<dbReference type="InterPro" id="IPR027785">
    <property type="entry name" value="UvrD-like_helicase_C"/>
</dbReference>
<dbReference type="Pfam" id="PF13538">
    <property type="entry name" value="UvrD_C_2"/>
    <property type="match status" value="1"/>
</dbReference>
<dbReference type="GO" id="GO:0005524">
    <property type="term" value="F:ATP binding"/>
    <property type="evidence" value="ECO:0007669"/>
    <property type="project" value="InterPro"/>
</dbReference>
<protein>
    <recommendedName>
        <fullName evidence="1">UvrD-like helicase C-terminal domain-containing protein</fullName>
    </recommendedName>
</protein>
<keyword evidence="3" id="KW-1185">Reference proteome</keyword>
<dbReference type="EMBL" id="NKCI01000088">
    <property type="protein sequence ID" value="RSL56770.1"/>
    <property type="molecule type" value="Genomic_DNA"/>
</dbReference>
<feature type="domain" description="UvrD-like helicase C-terminal" evidence="1">
    <location>
        <begin position="396"/>
        <end position="452"/>
    </location>
</feature>
<dbReference type="Proteomes" id="UP000288168">
    <property type="component" value="Unassembled WGS sequence"/>
</dbReference>
<accession>A0A428PUS2</accession>
<dbReference type="PANTHER" id="PTHR11070">
    <property type="entry name" value="UVRD / RECB / PCRA DNA HELICASE FAMILY MEMBER"/>
    <property type="match status" value="1"/>
</dbReference>
<dbReference type="GO" id="GO:0003677">
    <property type="term" value="F:DNA binding"/>
    <property type="evidence" value="ECO:0007669"/>
    <property type="project" value="InterPro"/>
</dbReference>
<dbReference type="AlphaFoldDB" id="A0A428PUS2"/>
<dbReference type="InterPro" id="IPR000212">
    <property type="entry name" value="DNA_helicase_UvrD/REP"/>
</dbReference>
<dbReference type="Gene3D" id="3.40.50.300">
    <property type="entry name" value="P-loop containing nucleotide triphosphate hydrolases"/>
    <property type="match status" value="2"/>
</dbReference>
<proteinExistence type="predicted"/>
<dbReference type="CDD" id="cd17932">
    <property type="entry name" value="DEXQc_UvrD"/>
    <property type="match status" value="1"/>
</dbReference>
<dbReference type="STRING" id="1325734.A0A428PUS2"/>
<evidence type="ECO:0000259" key="1">
    <source>
        <dbReference type="Pfam" id="PF13538"/>
    </source>
</evidence>
<dbReference type="Pfam" id="PF13245">
    <property type="entry name" value="AAA_19"/>
    <property type="match status" value="1"/>
</dbReference>
<reference evidence="2 3" key="1">
    <citation type="submission" date="2017-06" db="EMBL/GenBank/DDBJ databases">
        <title>Comparative genomic analysis of Ambrosia Fusariam Clade fungi.</title>
        <authorList>
            <person name="Stajich J.E."/>
            <person name="Carrillo J."/>
            <person name="Kijimoto T."/>
            <person name="Eskalen A."/>
            <person name="O'Donnell K."/>
            <person name="Kasson M."/>
        </authorList>
    </citation>
    <scope>NUCLEOTIDE SEQUENCE [LARGE SCALE GENOMIC DNA]</scope>
    <source>
        <strain evidence="2 3">NRRL62584</strain>
    </source>
</reference>
<sequence length="787" mass="89193">MIMPSLVPIHAYLHPLLNSHISTSTISYQNIYITKVRAKMLGQTFSAWRPAARARLKPYTAVLPPRAFCLRNPFRTFADTRALLQRHPKKPSFTPSDDQHKIAKLCRTENVVVSARPGSGKTSTAEAIIAAHPDLRVLVLTYSKRLQLETRRRLRSYLNCEVYTFHSMGGKLFGTQVSNDAILSKLIQEAVGRNELPQWSFEPFDIIVLDEFQDCTESLFWLTTCFIRANQKKADGKRARLVVLGDGRQAIYGFRGADDRYLTLTPELFGPVSPYPFAKVTLRQSFRLSEQSVRFINDVFLRGEPCITSNKAGPKPIVLKCAPFDSYSLAKKLWPLIKHYGAENTAILSPSVRQHGLKQGPLQKVVNILSKRYGVPIHVPPNEEASLKDKVIDGKLCVSTIHQFKGNERDLVIVFGTDASYFKKLGRHLPDDRCPNETFVALTRAKEQLVLIHHEEKKLMPFVSVKALYETADVTDMTKAQRGIEPPGAPGRPAKHGLALPQTVGVRDMVRHTKDECLEKIIQEYLHIRKLLPLPEDEHIKLRDIVPSDEKLGLYEDVSDLNGLTVVAAFEHELSGTLDTLELDPDEIEEMPAINSQQGVSWLCHQACKYEAKVSGYVPRKIQMKYHDFDWIKPDDLALARSRLRGQLSDSIGNLRFEAEAHEQFRVDTEEHTEECCLLGRADIVAASSPDRNLSDTVWEIKFVSQLSIQHVIQACAYAYLLKLPCAILYNVRTGEKWEITPRDGLEGLCQLIEKVLRLKYTTEGRMSDEEFTEKCAKQRLEVMKLE</sequence>
<dbReference type="GO" id="GO:0000725">
    <property type="term" value="P:recombinational repair"/>
    <property type="evidence" value="ECO:0007669"/>
    <property type="project" value="TreeGrafter"/>
</dbReference>
<comment type="caution">
    <text evidence="2">The sequence shown here is derived from an EMBL/GenBank/DDBJ whole genome shotgun (WGS) entry which is preliminary data.</text>
</comment>
<dbReference type="InterPro" id="IPR027417">
    <property type="entry name" value="P-loop_NTPase"/>
</dbReference>
<dbReference type="GO" id="GO:0005634">
    <property type="term" value="C:nucleus"/>
    <property type="evidence" value="ECO:0007669"/>
    <property type="project" value="TreeGrafter"/>
</dbReference>
<dbReference type="InterPro" id="IPR011604">
    <property type="entry name" value="PDDEXK-like_dom_sf"/>
</dbReference>
<dbReference type="SUPFAM" id="SSF52540">
    <property type="entry name" value="P-loop containing nucleoside triphosphate hydrolases"/>
    <property type="match status" value="1"/>
</dbReference>
<evidence type="ECO:0000313" key="3">
    <source>
        <dbReference type="Proteomes" id="UP000288168"/>
    </source>
</evidence>
<dbReference type="PANTHER" id="PTHR11070:SF66">
    <property type="entry name" value="UVRD-LIKE HELICASE C-TERMINAL DOMAIN-CONTAINING PROTEIN"/>
    <property type="match status" value="1"/>
</dbReference>
<evidence type="ECO:0000313" key="2">
    <source>
        <dbReference type="EMBL" id="RSL56770.1"/>
    </source>
</evidence>
<dbReference type="GO" id="GO:0043138">
    <property type="term" value="F:3'-5' DNA helicase activity"/>
    <property type="evidence" value="ECO:0007669"/>
    <property type="project" value="TreeGrafter"/>
</dbReference>
<name>A0A428PUS2_9HYPO</name>
<gene>
    <name evidence="2" type="ORF">CEP54_008652</name>
</gene>
<organism evidence="2 3">
    <name type="scientific">Fusarium duplospermum</name>
    <dbReference type="NCBI Taxonomy" id="1325734"/>
    <lineage>
        <taxon>Eukaryota</taxon>
        <taxon>Fungi</taxon>
        <taxon>Dikarya</taxon>
        <taxon>Ascomycota</taxon>
        <taxon>Pezizomycotina</taxon>
        <taxon>Sordariomycetes</taxon>
        <taxon>Hypocreomycetidae</taxon>
        <taxon>Hypocreales</taxon>
        <taxon>Nectriaceae</taxon>
        <taxon>Fusarium</taxon>
        <taxon>Fusarium solani species complex</taxon>
    </lineage>
</organism>
<dbReference type="OrthoDB" id="1470711at2759"/>
<dbReference type="Gene3D" id="3.90.320.10">
    <property type="match status" value="1"/>
</dbReference>